<dbReference type="PANTHER" id="PTHR32011:SF2">
    <property type="entry name" value="OS08G0472400 PROTEIN"/>
    <property type="match status" value="1"/>
</dbReference>
<name>A0ABW6V0H2_MICFU</name>
<proteinExistence type="predicted"/>
<organism evidence="1 2">
    <name type="scientific">Microtetraspora fusca</name>
    <dbReference type="NCBI Taxonomy" id="1997"/>
    <lineage>
        <taxon>Bacteria</taxon>
        <taxon>Bacillati</taxon>
        <taxon>Actinomycetota</taxon>
        <taxon>Actinomycetes</taxon>
        <taxon>Streptosporangiales</taxon>
        <taxon>Streptosporangiaceae</taxon>
        <taxon>Microtetraspora</taxon>
    </lineage>
</organism>
<comment type="caution">
    <text evidence="1">The sequence shown here is derived from an EMBL/GenBank/DDBJ whole genome shotgun (WGS) entry which is preliminary data.</text>
</comment>
<reference evidence="1 2" key="1">
    <citation type="submission" date="2024-10" db="EMBL/GenBank/DDBJ databases">
        <title>The Natural Products Discovery Center: Release of the First 8490 Sequenced Strains for Exploring Actinobacteria Biosynthetic Diversity.</title>
        <authorList>
            <person name="Kalkreuter E."/>
            <person name="Kautsar S.A."/>
            <person name="Yang D."/>
            <person name="Bader C.D."/>
            <person name="Teijaro C.N."/>
            <person name="Fluegel L."/>
            <person name="Davis C.M."/>
            <person name="Simpson J.R."/>
            <person name="Lauterbach L."/>
            <person name="Steele A.D."/>
            <person name="Gui C."/>
            <person name="Meng S."/>
            <person name="Li G."/>
            <person name="Viehrig K."/>
            <person name="Ye F."/>
            <person name="Su P."/>
            <person name="Kiefer A.F."/>
            <person name="Nichols A."/>
            <person name="Cepeda A.J."/>
            <person name="Yan W."/>
            <person name="Fan B."/>
            <person name="Jiang Y."/>
            <person name="Adhikari A."/>
            <person name="Zheng C.-J."/>
            <person name="Schuster L."/>
            <person name="Cowan T.M."/>
            <person name="Smanski M.J."/>
            <person name="Chevrette M.G."/>
            <person name="De Carvalho L.P.S."/>
            <person name="Shen B."/>
        </authorList>
    </citation>
    <scope>NUCLEOTIDE SEQUENCE [LARGE SCALE GENOMIC DNA]</scope>
    <source>
        <strain evidence="1 2">NPDC001281</strain>
    </source>
</reference>
<dbReference type="RefSeq" id="WP_387340145.1">
    <property type="nucleotide sequence ID" value="NZ_JBIAXI010000001.1"/>
</dbReference>
<dbReference type="PANTHER" id="PTHR32011">
    <property type="entry name" value="OS08G0472400 PROTEIN"/>
    <property type="match status" value="1"/>
</dbReference>
<evidence type="ECO:0000313" key="2">
    <source>
        <dbReference type="Proteomes" id="UP001602119"/>
    </source>
</evidence>
<dbReference type="EMBL" id="JBIAXI010000001">
    <property type="protein sequence ID" value="MFF4771532.1"/>
    <property type="molecule type" value="Genomic_DNA"/>
</dbReference>
<accession>A0ABW6V0H2</accession>
<gene>
    <name evidence="1" type="ORF">ACFY05_01585</name>
</gene>
<keyword evidence="2" id="KW-1185">Reference proteome</keyword>
<dbReference type="Proteomes" id="UP001602119">
    <property type="component" value="Unassembled WGS sequence"/>
</dbReference>
<sequence length="132" mass="14898">MDGVLFDVEHNAYWHEEWGDRPAAMTAAIDLARRRLAEAPTMVPVFGHRYLPAGRGTFGHPVLSMHQTDIVFYGLDLADYIRREFTWFGIRAQEPKSTVAFWSDFVGTTPSERMCSDNGGRASRPYCSLPAT</sequence>
<protein>
    <submittedName>
        <fullName evidence="1">Uncharacterized protein</fullName>
    </submittedName>
</protein>
<evidence type="ECO:0000313" key="1">
    <source>
        <dbReference type="EMBL" id="MFF4771532.1"/>
    </source>
</evidence>